<evidence type="ECO:0000259" key="8">
    <source>
        <dbReference type="Pfam" id="PF02656"/>
    </source>
</evidence>
<feature type="domain" description="DUF202" evidence="8">
    <location>
        <begin position="124"/>
        <end position="213"/>
    </location>
</feature>
<dbReference type="InterPro" id="IPR003807">
    <property type="entry name" value="DUF202"/>
</dbReference>
<dbReference type="GO" id="GO:0005886">
    <property type="term" value="C:plasma membrane"/>
    <property type="evidence" value="ECO:0007669"/>
    <property type="project" value="UniProtKB-SubCell"/>
</dbReference>
<dbReference type="AlphaFoldDB" id="A0AAI9T0Y1"/>
<evidence type="ECO:0000256" key="5">
    <source>
        <dbReference type="ARBA" id="ARBA00023136"/>
    </source>
</evidence>
<feature type="transmembrane region" description="Helical" evidence="7">
    <location>
        <begin position="222"/>
        <end position="246"/>
    </location>
</feature>
<keyword evidence="4 7" id="KW-1133">Transmembrane helix</keyword>
<accession>A0AAI9T0Y1</accession>
<evidence type="ECO:0000256" key="2">
    <source>
        <dbReference type="ARBA" id="ARBA00022475"/>
    </source>
</evidence>
<feature type="transmembrane region" description="Helical" evidence="7">
    <location>
        <begin position="133"/>
        <end position="154"/>
    </location>
</feature>
<feature type="region of interest" description="Disordered" evidence="6">
    <location>
        <begin position="1"/>
        <end position="101"/>
    </location>
</feature>
<gene>
    <name evidence="9" type="ORF">KGF56_001234</name>
</gene>
<dbReference type="PANTHER" id="PTHR34187:SF2">
    <property type="entry name" value="DUF202 DOMAIN-CONTAINING PROTEIN"/>
    <property type="match status" value="1"/>
</dbReference>
<evidence type="ECO:0000256" key="1">
    <source>
        <dbReference type="ARBA" id="ARBA00004651"/>
    </source>
</evidence>
<evidence type="ECO:0000313" key="10">
    <source>
        <dbReference type="Proteomes" id="UP001202479"/>
    </source>
</evidence>
<evidence type="ECO:0000256" key="7">
    <source>
        <dbReference type="SAM" id="Phobius"/>
    </source>
</evidence>
<evidence type="ECO:0000256" key="3">
    <source>
        <dbReference type="ARBA" id="ARBA00022692"/>
    </source>
</evidence>
<keyword evidence="3 7" id="KW-0812">Transmembrane</keyword>
<reference evidence="9" key="1">
    <citation type="journal article" date="2022" name="DNA Res.">
        <title>Genome analysis of five recently described species of the CUG-Ser clade uncovers Candida theae as a new hybrid lineage with pathogenic potential in the Candida parapsilosis species complex.</title>
        <authorList>
            <person name="Mixao V."/>
            <person name="Del Olmo V."/>
            <person name="Hegedusova E."/>
            <person name="Saus E."/>
            <person name="Pryszcz L."/>
            <person name="Cillingova A."/>
            <person name="Nosek J."/>
            <person name="Gabaldon T."/>
        </authorList>
    </citation>
    <scope>NUCLEOTIDE SEQUENCE</scope>
    <source>
        <strain evidence="9">CBS 10844</strain>
    </source>
</reference>
<name>A0AAI9T0Y1_9ASCO</name>
<comment type="subcellular location">
    <subcellularLocation>
        <location evidence="1">Cell membrane</location>
        <topology evidence="1">Multi-pass membrane protein</topology>
    </subcellularLocation>
</comment>
<dbReference type="PANTHER" id="PTHR34187">
    <property type="entry name" value="FGR18P"/>
    <property type="match status" value="1"/>
</dbReference>
<evidence type="ECO:0000313" key="9">
    <source>
        <dbReference type="EMBL" id="KAI3406015.2"/>
    </source>
</evidence>
<sequence>MTTRHETDAVSRSMSPLSSLENEEAFTGNPSTTQSNEEAFTGNPLTTQSNEEAFTGSPLTTQSNEEAFTGNPSTTQSNEPLASIGNSIESPEPTPSADKPKARVSFNVLDYKSVKLENKGSVARDHLANERTFLAWLRTSLSFITLGIGVTQLFRLDKKDAKIHTSNNIIALLDLGKTHDELIKYGKPLGVLFILLGIFSLLVGFHRYFLVQKYLTENYYPVARLGILILIFLVFAIVLITLVLVLKSSLV</sequence>
<comment type="caution">
    <text evidence="9">The sequence shown here is derived from an EMBL/GenBank/DDBJ whole genome shotgun (WGS) entry which is preliminary data.</text>
</comment>
<dbReference type="InterPro" id="IPR052053">
    <property type="entry name" value="IM_YidH-like"/>
</dbReference>
<dbReference type="GeneID" id="73378851"/>
<protein>
    <recommendedName>
        <fullName evidence="8">DUF202 domain-containing protein</fullName>
    </recommendedName>
</protein>
<proteinExistence type="predicted"/>
<keyword evidence="5 7" id="KW-0472">Membrane</keyword>
<feature type="compositionally biased region" description="Polar residues" evidence="6">
    <location>
        <begin position="10"/>
        <end position="20"/>
    </location>
</feature>
<feature type="compositionally biased region" description="Polar residues" evidence="6">
    <location>
        <begin position="28"/>
        <end position="89"/>
    </location>
</feature>
<dbReference type="Proteomes" id="UP001202479">
    <property type="component" value="Unassembled WGS sequence"/>
</dbReference>
<feature type="transmembrane region" description="Helical" evidence="7">
    <location>
        <begin position="189"/>
        <end position="210"/>
    </location>
</feature>
<dbReference type="RefSeq" id="XP_049181760.1">
    <property type="nucleotide sequence ID" value="XM_049322336.1"/>
</dbReference>
<organism evidence="9 10">
    <name type="scientific">Candida oxycetoniae</name>
    <dbReference type="NCBI Taxonomy" id="497107"/>
    <lineage>
        <taxon>Eukaryota</taxon>
        <taxon>Fungi</taxon>
        <taxon>Dikarya</taxon>
        <taxon>Ascomycota</taxon>
        <taxon>Saccharomycotina</taxon>
        <taxon>Pichiomycetes</taxon>
        <taxon>Debaryomycetaceae</taxon>
        <taxon>Candida/Lodderomyces clade</taxon>
        <taxon>Candida</taxon>
    </lineage>
</organism>
<evidence type="ECO:0000256" key="6">
    <source>
        <dbReference type="SAM" id="MobiDB-lite"/>
    </source>
</evidence>
<keyword evidence="10" id="KW-1185">Reference proteome</keyword>
<dbReference type="EMBL" id="JAHUZD010000026">
    <property type="protein sequence ID" value="KAI3406015.2"/>
    <property type="molecule type" value="Genomic_DNA"/>
</dbReference>
<keyword evidence="2" id="KW-1003">Cell membrane</keyword>
<evidence type="ECO:0000256" key="4">
    <source>
        <dbReference type="ARBA" id="ARBA00022989"/>
    </source>
</evidence>
<dbReference type="Pfam" id="PF02656">
    <property type="entry name" value="DUF202"/>
    <property type="match status" value="1"/>
</dbReference>